<name>A0A3P5ZRN3_BRACM</name>
<reference evidence="2" key="1">
    <citation type="submission" date="2018-11" db="EMBL/GenBank/DDBJ databases">
        <authorList>
            <consortium name="Genoscope - CEA"/>
            <person name="William W."/>
        </authorList>
    </citation>
    <scope>NUCLEOTIDE SEQUENCE</scope>
</reference>
<evidence type="ECO:0008006" key="3">
    <source>
        <dbReference type="Google" id="ProtNLM"/>
    </source>
</evidence>
<organism evidence="2">
    <name type="scientific">Brassica campestris</name>
    <name type="common">Field mustard</name>
    <dbReference type="NCBI Taxonomy" id="3711"/>
    <lineage>
        <taxon>Eukaryota</taxon>
        <taxon>Viridiplantae</taxon>
        <taxon>Streptophyta</taxon>
        <taxon>Embryophyta</taxon>
        <taxon>Tracheophyta</taxon>
        <taxon>Spermatophyta</taxon>
        <taxon>Magnoliopsida</taxon>
        <taxon>eudicotyledons</taxon>
        <taxon>Gunneridae</taxon>
        <taxon>Pentapetalae</taxon>
        <taxon>rosids</taxon>
        <taxon>malvids</taxon>
        <taxon>Brassicales</taxon>
        <taxon>Brassicaceae</taxon>
        <taxon>Brassiceae</taxon>
        <taxon>Brassica</taxon>
    </lineage>
</organism>
<gene>
    <name evidence="2" type="ORF">BRAA03T09392Z</name>
    <name evidence="1" type="ORF">BRAPAZ1V2_A03P00100.2</name>
</gene>
<dbReference type="Gramene" id="A03p00100.2_BraZ1">
    <property type="protein sequence ID" value="A03p00100.2_BraZ1.CDS"/>
    <property type="gene ID" value="A03g00100.2_BraZ1"/>
</dbReference>
<dbReference type="AlphaFoldDB" id="A0A3P5ZRN3"/>
<evidence type="ECO:0000313" key="1">
    <source>
        <dbReference type="EMBL" id="CAG7878667.1"/>
    </source>
</evidence>
<dbReference type="EMBL" id="LS974619">
    <property type="protein sequence ID" value="CAG7878667.1"/>
    <property type="molecule type" value="Genomic_DNA"/>
</dbReference>
<proteinExistence type="predicted"/>
<dbReference type="Proteomes" id="UP000694005">
    <property type="component" value="Chromosome A03"/>
</dbReference>
<dbReference type="EMBL" id="LR031572">
    <property type="protein sequence ID" value="VDC78174.1"/>
    <property type="molecule type" value="Genomic_DNA"/>
</dbReference>
<accession>A0A3P5ZRN3</accession>
<protein>
    <recommendedName>
        <fullName evidence="3">Zinc finger PMZ-type domain-containing protein</fullName>
    </recommendedName>
</protein>
<sequence>MIPCSHAIAASIKAKVKVESLVSEVYSVECLGNAYKVDIFPVSKINPAEDEQTEAVSLEVLPPATRRPPGRPRKSRILSAGEIRMKAPRKKHVCSHCKGSGHNRATCKVPI</sequence>
<evidence type="ECO:0000313" key="2">
    <source>
        <dbReference type="EMBL" id="VDC78174.1"/>
    </source>
</evidence>